<evidence type="ECO:0000256" key="3">
    <source>
        <dbReference type="ARBA" id="ARBA00022538"/>
    </source>
</evidence>
<evidence type="ECO:0000256" key="6">
    <source>
        <dbReference type="ARBA" id="ARBA00022989"/>
    </source>
</evidence>
<keyword evidence="8 9" id="KW-0472">Membrane</keyword>
<keyword evidence="4 9" id="KW-0812">Transmembrane</keyword>
<dbReference type="STRING" id="763406.A0A1E3NG22"/>
<keyword evidence="6 9" id="KW-1133">Transmembrane helix</keyword>
<organism evidence="10 11">
    <name type="scientific">Pichia membranifaciens NRRL Y-2026</name>
    <dbReference type="NCBI Taxonomy" id="763406"/>
    <lineage>
        <taxon>Eukaryota</taxon>
        <taxon>Fungi</taxon>
        <taxon>Dikarya</taxon>
        <taxon>Ascomycota</taxon>
        <taxon>Saccharomycotina</taxon>
        <taxon>Pichiomycetes</taxon>
        <taxon>Pichiales</taxon>
        <taxon>Pichiaceae</taxon>
        <taxon>Pichia</taxon>
    </lineage>
</organism>
<dbReference type="GeneID" id="30176658"/>
<evidence type="ECO:0000256" key="5">
    <source>
        <dbReference type="ARBA" id="ARBA00022958"/>
    </source>
</evidence>
<dbReference type="GO" id="GO:1990573">
    <property type="term" value="P:potassium ion import across plasma membrane"/>
    <property type="evidence" value="ECO:0007669"/>
    <property type="project" value="TreeGrafter"/>
</dbReference>
<comment type="subcellular location">
    <subcellularLocation>
        <location evidence="1">Membrane</location>
        <topology evidence="1">Multi-pass membrane protein</topology>
    </subcellularLocation>
</comment>
<evidence type="ECO:0008006" key="12">
    <source>
        <dbReference type="Google" id="ProtNLM"/>
    </source>
</evidence>
<dbReference type="PANTHER" id="PTHR31064">
    <property type="entry name" value="POTASSIUM TRANSPORT PROTEIN DDB_G0292412-RELATED"/>
    <property type="match status" value="1"/>
</dbReference>
<evidence type="ECO:0000256" key="8">
    <source>
        <dbReference type="ARBA" id="ARBA00023136"/>
    </source>
</evidence>
<dbReference type="Proteomes" id="UP000094455">
    <property type="component" value="Unassembled WGS sequence"/>
</dbReference>
<dbReference type="InterPro" id="IPR051143">
    <property type="entry name" value="TrkH_K-transport"/>
</dbReference>
<keyword evidence="5" id="KW-0630">Potassium</keyword>
<evidence type="ECO:0000256" key="4">
    <source>
        <dbReference type="ARBA" id="ARBA00022692"/>
    </source>
</evidence>
<accession>A0A1E3NG22</accession>
<feature type="transmembrane region" description="Helical" evidence="9">
    <location>
        <begin position="292"/>
        <end position="311"/>
    </location>
</feature>
<evidence type="ECO:0000256" key="7">
    <source>
        <dbReference type="ARBA" id="ARBA00023065"/>
    </source>
</evidence>
<evidence type="ECO:0000313" key="10">
    <source>
        <dbReference type="EMBL" id="ODQ45090.1"/>
    </source>
</evidence>
<gene>
    <name evidence="10" type="ORF">PICMEDRAFT_12828</name>
</gene>
<reference evidence="10 11" key="1">
    <citation type="journal article" date="2016" name="Proc. Natl. Acad. Sci. U.S.A.">
        <title>Comparative genomics of biotechnologically important yeasts.</title>
        <authorList>
            <person name="Riley R."/>
            <person name="Haridas S."/>
            <person name="Wolfe K.H."/>
            <person name="Lopes M.R."/>
            <person name="Hittinger C.T."/>
            <person name="Goeker M."/>
            <person name="Salamov A.A."/>
            <person name="Wisecaver J.H."/>
            <person name="Long T.M."/>
            <person name="Calvey C.H."/>
            <person name="Aerts A.L."/>
            <person name="Barry K.W."/>
            <person name="Choi C."/>
            <person name="Clum A."/>
            <person name="Coughlan A.Y."/>
            <person name="Deshpande S."/>
            <person name="Douglass A.P."/>
            <person name="Hanson S.J."/>
            <person name="Klenk H.-P."/>
            <person name="LaButti K.M."/>
            <person name="Lapidus A."/>
            <person name="Lindquist E.A."/>
            <person name="Lipzen A.M."/>
            <person name="Meier-Kolthoff J.P."/>
            <person name="Ohm R.A."/>
            <person name="Otillar R.P."/>
            <person name="Pangilinan J.L."/>
            <person name="Peng Y."/>
            <person name="Rokas A."/>
            <person name="Rosa C.A."/>
            <person name="Scheuner C."/>
            <person name="Sibirny A.A."/>
            <person name="Slot J.C."/>
            <person name="Stielow J.B."/>
            <person name="Sun H."/>
            <person name="Kurtzman C.P."/>
            <person name="Blackwell M."/>
            <person name="Grigoriev I.V."/>
            <person name="Jeffries T.W."/>
        </authorList>
    </citation>
    <scope>NUCLEOTIDE SEQUENCE [LARGE SCALE GENOMIC DNA]</scope>
    <source>
        <strain evidence="10 11">NRRL Y-2026</strain>
    </source>
</reference>
<evidence type="ECO:0000256" key="1">
    <source>
        <dbReference type="ARBA" id="ARBA00004141"/>
    </source>
</evidence>
<dbReference type="EMBL" id="KV454005">
    <property type="protein sequence ID" value="ODQ45090.1"/>
    <property type="molecule type" value="Genomic_DNA"/>
</dbReference>
<protein>
    <recommendedName>
        <fullName evidence="12">Potassium transport protein</fullName>
    </recommendedName>
</protein>
<dbReference type="InterPro" id="IPR004773">
    <property type="entry name" value="K/Na_transp_Trk1/HKT1"/>
</dbReference>
<keyword evidence="11" id="KW-1185">Reference proteome</keyword>
<proteinExistence type="predicted"/>
<dbReference type="InterPro" id="IPR003445">
    <property type="entry name" value="Cat_transpt"/>
</dbReference>
<name>A0A1E3NG22_9ASCO</name>
<keyword evidence="3" id="KW-0633">Potassium transport</keyword>
<dbReference type="PANTHER" id="PTHR31064:SF30">
    <property type="entry name" value="HIGH-AFFINITY POTASSIUM TRANSPORT PROTEIN-RELATED"/>
    <property type="match status" value="1"/>
</dbReference>
<feature type="transmembrane region" description="Helical" evidence="9">
    <location>
        <begin position="384"/>
        <end position="404"/>
    </location>
</feature>
<dbReference type="GO" id="GO:0140107">
    <property type="term" value="F:high-affinity potassium ion transmembrane transporter activity"/>
    <property type="evidence" value="ECO:0007669"/>
    <property type="project" value="TreeGrafter"/>
</dbReference>
<dbReference type="RefSeq" id="XP_019016203.1">
    <property type="nucleotide sequence ID" value="XM_019159971.1"/>
</dbReference>
<keyword evidence="7" id="KW-0406">Ion transport</keyword>
<feature type="transmembrane region" description="Helical" evidence="9">
    <location>
        <begin position="323"/>
        <end position="346"/>
    </location>
</feature>
<evidence type="ECO:0000313" key="11">
    <source>
        <dbReference type="Proteomes" id="UP000094455"/>
    </source>
</evidence>
<sequence>MNLYNSSQDLALRLKNIDNYSASVDQNPKKQDIRFADLPKPRKRASHYTDEASDRIFNFDSDIEGETDEEEDEANLLRTVSVQNSRGRKRGRFNIFKRKLELKKMLLNQDNELNGSINSSIVTTYGKTNDDKSSIFRGDYTYGSIDAEDTKFAEDNCSLRRSHTSVMSDTIRKIRNSVFKRSLTSYSNRTFTLMNLNELNDEELLDFATRNHVKPFVWGFHGRNFNHIPFTKQQKEELDGIEYQAMKLLGRVIFGYYFGILVISTLCLFWLVRQKKGYEEILVSDGCLNSTWWAFFTALSAFSNEGLTLNISSFKVFDQEISLLSIITIIVLAGNTVFPINLRILVWTLRLMTRPSTMAYDSLTFLLEHPRRCFTLIFPSGATWWLLFVLICMNMLDWALFAVLDFGRESLSYLPEWYKGFDGLFQVICTRTTGFNVFQLADFSHAFQLSYVVMMYLSALPLAISIRSTNVYEDQSLGIYKLDEETAYTKPKLEYIVAHIRKQLSDDIWFIFCAVFIICVVEGQHLDAGDIDFDIFRVIFEVVSAYGTVGLTLGYPGSFASFCGEFHAISKLVIMVAMLRGRHRDLPNAIDRSILLPGKKLNSIDDKENEIHLQRVGTDISGELTGGYF</sequence>
<keyword evidence="2" id="KW-0813">Transport</keyword>
<feature type="transmembrane region" description="Helical" evidence="9">
    <location>
        <begin position="508"/>
        <end position="526"/>
    </location>
</feature>
<dbReference type="NCBIfam" id="TIGR00934">
    <property type="entry name" value="2a38euk"/>
    <property type="match status" value="1"/>
</dbReference>
<dbReference type="AlphaFoldDB" id="A0A1E3NG22"/>
<feature type="transmembrane region" description="Helical" evidence="9">
    <location>
        <begin position="253"/>
        <end position="272"/>
    </location>
</feature>
<dbReference type="OrthoDB" id="9999863at2759"/>
<dbReference type="Pfam" id="PF02386">
    <property type="entry name" value="TrkH"/>
    <property type="match status" value="1"/>
</dbReference>
<evidence type="ECO:0000256" key="9">
    <source>
        <dbReference type="SAM" id="Phobius"/>
    </source>
</evidence>
<dbReference type="GO" id="GO:0030007">
    <property type="term" value="P:intracellular potassium ion homeostasis"/>
    <property type="evidence" value="ECO:0007669"/>
    <property type="project" value="TreeGrafter"/>
</dbReference>
<evidence type="ECO:0000256" key="2">
    <source>
        <dbReference type="ARBA" id="ARBA00022448"/>
    </source>
</evidence>
<dbReference type="GO" id="GO:0005886">
    <property type="term" value="C:plasma membrane"/>
    <property type="evidence" value="ECO:0007669"/>
    <property type="project" value="TreeGrafter"/>
</dbReference>